<proteinExistence type="predicted"/>
<evidence type="ECO:0000313" key="2">
    <source>
        <dbReference type="EMBL" id="EDW26121.1"/>
    </source>
</evidence>
<dbReference type="HOGENOM" id="CLU_2401972_0_0_1"/>
<name>B4GU38_DROPE</name>
<feature type="region of interest" description="Disordered" evidence="1">
    <location>
        <begin position="34"/>
        <end position="57"/>
    </location>
</feature>
<dbReference type="KEGG" id="dpe:6597025"/>
<gene>
    <name evidence="2" type="primary">Dper\GL25320</name>
    <name evidence="2" type="ORF">Dper_GL25320</name>
</gene>
<dbReference type="AlphaFoldDB" id="B4GU38"/>
<keyword evidence="3" id="KW-1185">Reference proteome</keyword>
<dbReference type="OMA" id="FYKILMS"/>
<dbReference type="Proteomes" id="UP000008744">
    <property type="component" value="Unassembled WGS sequence"/>
</dbReference>
<evidence type="ECO:0000313" key="3">
    <source>
        <dbReference type="Proteomes" id="UP000008744"/>
    </source>
</evidence>
<reference evidence="2 3" key="1">
    <citation type="journal article" date="2007" name="Nature">
        <title>Evolution of genes and genomes on the Drosophila phylogeny.</title>
        <authorList>
            <consortium name="Drosophila 12 Genomes Consortium"/>
            <person name="Clark A.G."/>
            <person name="Eisen M.B."/>
            <person name="Smith D.R."/>
            <person name="Bergman C.M."/>
            <person name="Oliver B."/>
            <person name="Markow T.A."/>
            <person name="Kaufman T.C."/>
            <person name="Kellis M."/>
            <person name="Gelbart W."/>
            <person name="Iyer V.N."/>
            <person name="Pollard D.A."/>
            <person name="Sackton T.B."/>
            <person name="Larracuente A.M."/>
            <person name="Singh N.D."/>
            <person name="Abad J.P."/>
            <person name="Abt D.N."/>
            <person name="Adryan B."/>
            <person name="Aguade M."/>
            <person name="Akashi H."/>
            <person name="Anderson W.W."/>
            <person name="Aquadro C.F."/>
            <person name="Ardell D.H."/>
            <person name="Arguello R."/>
            <person name="Artieri C.G."/>
            <person name="Barbash D.A."/>
            <person name="Barker D."/>
            <person name="Barsanti P."/>
            <person name="Batterham P."/>
            <person name="Batzoglou S."/>
            <person name="Begun D."/>
            <person name="Bhutkar A."/>
            <person name="Blanco E."/>
            <person name="Bosak S.A."/>
            <person name="Bradley R.K."/>
            <person name="Brand A.D."/>
            <person name="Brent M.R."/>
            <person name="Brooks A.N."/>
            <person name="Brown R.H."/>
            <person name="Butlin R.K."/>
            <person name="Caggese C."/>
            <person name="Calvi B.R."/>
            <person name="Bernardo de Carvalho A."/>
            <person name="Caspi A."/>
            <person name="Castrezana S."/>
            <person name="Celniker S.E."/>
            <person name="Chang J.L."/>
            <person name="Chapple C."/>
            <person name="Chatterji S."/>
            <person name="Chinwalla A."/>
            <person name="Civetta A."/>
            <person name="Clifton S.W."/>
            <person name="Comeron J.M."/>
            <person name="Costello J.C."/>
            <person name="Coyne J.A."/>
            <person name="Daub J."/>
            <person name="David R.G."/>
            <person name="Delcher A.L."/>
            <person name="Delehaunty K."/>
            <person name="Do C.B."/>
            <person name="Ebling H."/>
            <person name="Edwards K."/>
            <person name="Eickbush T."/>
            <person name="Evans J.D."/>
            <person name="Filipski A."/>
            <person name="Findeiss S."/>
            <person name="Freyhult E."/>
            <person name="Fulton L."/>
            <person name="Fulton R."/>
            <person name="Garcia A.C."/>
            <person name="Gardiner A."/>
            <person name="Garfield D.A."/>
            <person name="Garvin B.E."/>
            <person name="Gibson G."/>
            <person name="Gilbert D."/>
            <person name="Gnerre S."/>
            <person name="Godfrey J."/>
            <person name="Good R."/>
            <person name="Gotea V."/>
            <person name="Gravely B."/>
            <person name="Greenberg A.J."/>
            <person name="Griffiths-Jones S."/>
            <person name="Gross S."/>
            <person name="Guigo R."/>
            <person name="Gustafson E.A."/>
            <person name="Haerty W."/>
            <person name="Hahn M.W."/>
            <person name="Halligan D.L."/>
            <person name="Halpern A.L."/>
            <person name="Halter G.M."/>
            <person name="Han M.V."/>
            <person name="Heger A."/>
            <person name="Hillier L."/>
            <person name="Hinrichs A.S."/>
            <person name="Holmes I."/>
            <person name="Hoskins R.A."/>
            <person name="Hubisz M.J."/>
            <person name="Hultmark D."/>
            <person name="Huntley M.A."/>
            <person name="Jaffe D.B."/>
            <person name="Jagadeeshan S."/>
            <person name="Jeck W.R."/>
            <person name="Johnson J."/>
            <person name="Jones C.D."/>
            <person name="Jordan W.C."/>
            <person name="Karpen G.H."/>
            <person name="Kataoka E."/>
            <person name="Keightley P.D."/>
            <person name="Kheradpour P."/>
            <person name="Kirkness E.F."/>
            <person name="Koerich L.B."/>
            <person name="Kristiansen K."/>
            <person name="Kudrna D."/>
            <person name="Kulathinal R.J."/>
            <person name="Kumar S."/>
            <person name="Kwok R."/>
            <person name="Lander E."/>
            <person name="Langley C.H."/>
            <person name="Lapoint R."/>
            <person name="Lazzaro B.P."/>
            <person name="Lee S.J."/>
            <person name="Levesque L."/>
            <person name="Li R."/>
            <person name="Lin C.F."/>
            <person name="Lin M.F."/>
            <person name="Lindblad-Toh K."/>
            <person name="Llopart A."/>
            <person name="Long M."/>
            <person name="Low L."/>
            <person name="Lozovsky E."/>
            <person name="Lu J."/>
            <person name="Luo M."/>
            <person name="Machado C.A."/>
            <person name="Makalowski W."/>
            <person name="Marzo M."/>
            <person name="Matsuda M."/>
            <person name="Matzkin L."/>
            <person name="McAllister B."/>
            <person name="McBride C.S."/>
            <person name="McKernan B."/>
            <person name="McKernan K."/>
            <person name="Mendez-Lago M."/>
            <person name="Minx P."/>
            <person name="Mollenhauer M.U."/>
            <person name="Montooth K."/>
            <person name="Mount S.M."/>
            <person name="Mu X."/>
            <person name="Myers E."/>
            <person name="Negre B."/>
            <person name="Newfeld S."/>
            <person name="Nielsen R."/>
            <person name="Noor M.A."/>
            <person name="O'Grady P."/>
            <person name="Pachter L."/>
            <person name="Papaceit M."/>
            <person name="Parisi M.J."/>
            <person name="Parisi M."/>
            <person name="Parts L."/>
            <person name="Pedersen J.S."/>
            <person name="Pesole G."/>
            <person name="Phillippy A.M."/>
            <person name="Ponting C.P."/>
            <person name="Pop M."/>
            <person name="Porcelli D."/>
            <person name="Powell J.R."/>
            <person name="Prohaska S."/>
            <person name="Pruitt K."/>
            <person name="Puig M."/>
            <person name="Quesneville H."/>
            <person name="Ram K.R."/>
            <person name="Rand D."/>
            <person name="Rasmussen M.D."/>
            <person name="Reed L.K."/>
            <person name="Reenan R."/>
            <person name="Reily A."/>
            <person name="Remington K.A."/>
            <person name="Rieger T.T."/>
            <person name="Ritchie M.G."/>
            <person name="Robin C."/>
            <person name="Rogers Y.H."/>
            <person name="Rohde C."/>
            <person name="Rozas J."/>
            <person name="Rubenfield M.J."/>
            <person name="Ruiz A."/>
            <person name="Russo S."/>
            <person name="Salzberg S.L."/>
            <person name="Sanchez-Gracia A."/>
            <person name="Saranga D.J."/>
            <person name="Sato H."/>
            <person name="Schaeffer S.W."/>
            <person name="Schatz M.C."/>
            <person name="Schlenke T."/>
            <person name="Schwartz R."/>
            <person name="Segarra C."/>
            <person name="Singh R.S."/>
            <person name="Sirot L."/>
            <person name="Sirota M."/>
            <person name="Sisneros N.B."/>
            <person name="Smith C.D."/>
            <person name="Smith T.F."/>
            <person name="Spieth J."/>
            <person name="Stage D.E."/>
            <person name="Stark A."/>
            <person name="Stephan W."/>
            <person name="Strausberg R.L."/>
            <person name="Strempel S."/>
            <person name="Sturgill D."/>
            <person name="Sutton G."/>
            <person name="Sutton G.G."/>
            <person name="Tao W."/>
            <person name="Teichmann S."/>
            <person name="Tobari Y.N."/>
            <person name="Tomimura Y."/>
            <person name="Tsolas J.M."/>
            <person name="Valente V.L."/>
            <person name="Venter E."/>
            <person name="Venter J.C."/>
            <person name="Vicario S."/>
            <person name="Vieira F.G."/>
            <person name="Vilella A.J."/>
            <person name="Villasante A."/>
            <person name="Walenz B."/>
            <person name="Wang J."/>
            <person name="Wasserman M."/>
            <person name="Watts T."/>
            <person name="Wilson D."/>
            <person name="Wilson R.K."/>
            <person name="Wing R.A."/>
            <person name="Wolfner M.F."/>
            <person name="Wong A."/>
            <person name="Wong G.K."/>
            <person name="Wu C.I."/>
            <person name="Wu G."/>
            <person name="Yamamoto D."/>
            <person name="Yang H.P."/>
            <person name="Yang S.P."/>
            <person name="Yorke J.A."/>
            <person name="Yoshida K."/>
            <person name="Zdobnov E."/>
            <person name="Zhang P."/>
            <person name="Zhang Y."/>
            <person name="Zimin A.V."/>
            <person name="Baldwin J."/>
            <person name="Abdouelleil A."/>
            <person name="Abdulkadir J."/>
            <person name="Abebe A."/>
            <person name="Abera B."/>
            <person name="Abreu J."/>
            <person name="Acer S.C."/>
            <person name="Aftuck L."/>
            <person name="Alexander A."/>
            <person name="An P."/>
            <person name="Anderson E."/>
            <person name="Anderson S."/>
            <person name="Arachi H."/>
            <person name="Azer M."/>
            <person name="Bachantsang P."/>
            <person name="Barry A."/>
            <person name="Bayul T."/>
            <person name="Berlin A."/>
            <person name="Bessette D."/>
            <person name="Bloom T."/>
            <person name="Blye J."/>
            <person name="Boguslavskiy L."/>
            <person name="Bonnet C."/>
            <person name="Boukhgalter B."/>
            <person name="Bourzgui I."/>
            <person name="Brown A."/>
            <person name="Cahill P."/>
            <person name="Channer S."/>
            <person name="Cheshatsang Y."/>
            <person name="Chuda L."/>
            <person name="Citroen M."/>
            <person name="Collymore A."/>
            <person name="Cooke P."/>
            <person name="Costello M."/>
            <person name="D'Aco K."/>
            <person name="Daza R."/>
            <person name="De Haan G."/>
            <person name="DeGray S."/>
            <person name="DeMaso C."/>
            <person name="Dhargay N."/>
            <person name="Dooley K."/>
            <person name="Dooley E."/>
            <person name="Doricent M."/>
            <person name="Dorje P."/>
            <person name="Dorjee K."/>
            <person name="Dupes A."/>
            <person name="Elong R."/>
            <person name="Falk J."/>
            <person name="Farina A."/>
            <person name="Faro S."/>
            <person name="Ferguson D."/>
            <person name="Fisher S."/>
            <person name="Foley C.D."/>
            <person name="Franke A."/>
            <person name="Friedrich D."/>
            <person name="Gadbois L."/>
            <person name="Gearin G."/>
            <person name="Gearin C.R."/>
            <person name="Giannoukos G."/>
            <person name="Goode T."/>
            <person name="Graham J."/>
            <person name="Grandbois E."/>
            <person name="Grewal S."/>
            <person name="Gyaltsen K."/>
            <person name="Hafez N."/>
            <person name="Hagos B."/>
            <person name="Hall J."/>
            <person name="Henson C."/>
            <person name="Hollinger A."/>
            <person name="Honan T."/>
            <person name="Huard M.D."/>
            <person name="Hughes L."/>
            <person name="Hurhula B."/>
            <person name="Husby M.E."/>
            <person name="Kamat A."/>
            <person name="Kanga B."/>
            <person name="Kashin S."/>
            <person name="Khazanovich D."/>
            <person name="Kisner P."/>
            <person name="Lance K."/>
            <person name="Lara M."/>
            <person name="Lee W."/>
            <person name="Lennon N."/>
            <person name="Letendre F."/>
            <person name="LeVine R."/>
            <person name="Lipovsky A."/>
            <person name="Liu X."/>
            <person name="Liu J."/>
            <person name="Liu S."/>
            <person name="Lokyitsang T."/>
            <person name="Lokyitsang Y."/>
            <person name="Lubonja R."/>
            <person name="Lui A."/>
            <person name="MacDonald P."/>
            <person name="Magnisalis V."/>
            <person name="Maru K."/>
            <person name="Matthews C."/>
            <person name="McCusker W."/>
            <person name="McDonough S."/>
            <person name="Mehta T."/>
            <person name="Meldrim J."/>
            <person name="Meneus L."/>
            <person name="Mihai O."/>
            <person name="Mihalev A."/>
            <person name="Mihova T."/>
            <person name="Mittelman R."/>
            <person name="Mlenga V."/>
            <person name="Montmayeur A."/>
            <person name="Mulrain L."/>
            <person name="Navidi A."/>
            <person name="Naylor J."/>
            <person name="Negash T."/>
            <person name="Nguyen T."/>
            <person name="Nguyen N."/>
            <person name="Nicol R."/>
            <person name="Norbu C."/>
            <person name="Norbu N."/>
            <person name="Novod N."/>
            <person name="O'Neill B."/>
            <person name="Osman S."/>
            <person name="Markiewicz E."/>
            <person name="Oyono O.L."/>
            <person name="Patti C."/>
            <person name="Phunkhang P."/>
            <person name="Pierre F."/>
            <person name="Priest M."/>
            <person name="Raghuraman S."/>
            <person name="Rege F."/>
            <person name="Reyes R."/>
            <person name="Rise C."/>
            <person name="Rogov P."/>
            <person name="Ross K."/>
            <person name="Ryan E."/>
            <person name="Settipalli S."/>
            <person name="Shea T."/>
            <person name="Sherpa N."/>
            <person name="Shi L."/>
            <person name="Shih D."/>
            <person name="Sparrow T."/>
            <person name="Spaulding J."/>
            <person name="Stalker J."/>
            <person name="Stange-Thomann N."/>
            <person name="Stavropoulos S."/>
            <person name="Stone C."/>
            <person name="Strader C."/>
            <person name="Tesfaye S."/>
            <person name="Thomson T."/>
            <person name="Thoulutsang Y."/>
            <person name="Thoulutsang D."/>
            <person name="Topham K."/>
            <person name="Topping I."/>
            <person name="Tsamla T."/>
            <person name="Vassiliev H."/>
            <person name="Vo A."/>
            <person name="Wangchuk T."/>
            <person name="Wangdi T."/>
            <person name="Weiand M."/>
            <person name="Wilkinson J."/>
            <person name="Wilson A."/>
            <person name="Yadav S."/>
            <person name="Young G."/>
            <person name="Yu Q."/>
            <person name="Zembek L."/>
            <person name="Zhong D."/>
            <person name="Zimmer A."/>
            <person name="Zwirko Z."/>
            <person name="Jaffe D.B."/>
            <person name="Alvarez P."/>
            <person name="Brockman W."/>
            <person name="Butler J."/>
            <person name="Chin C."/>
            <person name="Gnerre S."/>
            <person name="Grabherr M."/>
            <person name="Kleber M."/>
            <person name="Mauceli E."/>
            <person name="MacCallum I."/>
        </authorList>
    </citation>
    <scope>NUCLEOTIDE SEQUENCE [LARGE SCALE GENOMIC DNA]</scope>
    <source>
        <strain evidence="3">MSH-3 / Tucson 14011-0111.49</strain>
    </source>
</reference>
<dbReference type="EMBL" id="CH479191">
    <property type="protein sequence ID" value="EDW26121.1"/>
    <property type="molecule type" value="Genomic_DNA"/>
</dbReference>
<organism evidence="3">
    <name type="scientific">Drosophila persimilis</name>
    <name type="common">Fruit fly</name>
    <dbReference type="NCBI Taxonomy" id="7234"/>
    <lineage>
        <taxon>Eukaryota</taxon>
        <taxon>Metazoa</taxon>
        <taxon>Ecdysozoa</taxon>
        <taxon>Arthropoda</taxon>
        <taxon>Hexapoda</taxon>
        <taxon>Insecta</taxon>
        <taxon>Pterygota</taxon>
        <taxon>Neoptera</taxon>
        <taxon>Endopterygota</taxon>
        <taxon>Diptera</taxon>
        <taxon>Brachycera</taxon>
        <taxon>Muscomorpha</taxon>
        <taxon>Ephydroidea</taxon>
        <taxon>Drosophilidae</taxon>
        <taxon>Drosophila</taxon>
        <taxon>Sophophora</taxon>
    </lineage>
</organism>
<protein>
    <submittedName>
        <fullName evidence="2">GL25320</fullName>
    </submittedName>
</protein>
<sequence>MKRFVIIGLATAVTVPLIYALKKRERRTEVVQAEQEEDEEVAHECEQEPQLVEEDEDEPRMVEYDLVDEEGHPQPQREIGVGEIIVVLCTGFFLSKIFSRGVFYKILMSRLNLVQ</sequence>
<accession>B4GU38</accession>
<evidence type="ECO:0000256" key="1">
    <source>
        <dbReference type="SAM" id="MobiDB-lite"/>
    </source>
</evidence>